<protein>
    <submittedName>
        <fullName evidence="2">Uncharacterized protein</fullName>
    </submittedName>
</protein>
<name>A0A4Y2M755_ARAVE</name>
<evidence type="ECO:0000313" key="2">
    <source>
        <dbReference type="EMBL" id="GBN22499.1"/>
    </source>
</evidence>
<sequence>MFDISKETPFVPTPEEAPDDSPFVPTPEEAPDDSPFVPTPEETPSPLIPPKLETVTEPIQIYSRFAPLGFATVCIDNIQVAVVMEIGISEVLPFDIPEDRRRAILTSVDNTGRIEHAKDRPVNRLASRNISHLPFGYEGIHTKEEAERKIVRFVQDKLLAVKGIDQKVYFESLGLSVVDLKSEVLPCCPKYEDLQDEVFHPKTSPRFRHSIHYRHDDSKCSRIIAIGFAKYLEMKRRDEPDKYWDDQAKSSEWDDQAESSEWDEPSVWDDEHIAADEPANKLSEPKQPIVADEPENKLSEPKQPIVWEDELIIEKDVIVLSLKHLKNSVDTLTVERGNLKIIFNL</sequence>
<feature type="compositionally biased region" description="Basic and acidic residues" evidence="1">
    <location>
        <begin position="269"/>
        <end position="279"/>
    </location>
</feature>
<dbReference type="Proteomes" id="UP000499080">
    <property type="component" value="Unassembled WGS sequence"/>
</dbReference>
<organism evidence="2 3">
    <name type="scientific">Araneus ventricosus</name>
    <name type="common">Orbweaver spider</name>
    <name type="synonym">Epeira ventricosa</name>
    <dbReference type="NCBI Taxonomy" id="182803"/>
    <lineage>
        <taxon>Eukaryota</taxon>
        <taxon>Metazoa</taxon>
        <taxon>Ecdysozoa</taxon>
        <taxon>Arthropoda</taxon>
        <taxon>Chelicerata</taxon>
        <taxon>Arachnida</taxon>
        <taxon>Araneae</taxon>
        <taxon>Araneomorphae</taxon>
        <taxon>Entelegynae</taxon>
        <taxon>Araneoidea</taxon>
        <taxon>Araneidae</taxon>
        <taxon>Araneus</taxon>
    </lineage>
</organism>
<feature type="compositionally biased region" description="Pro residues" evidence="1">
    <location>
        <begin position="37"/>
        <end position="49"/>
    </location>
</feature>
<dbReference type="AlphaFoldDB" id="A0A4Y2M755"/>
<feature type="region of interest" description="Disordered" evidence="1">
    <location>
        <begin position="243"/>
        <end position="301"/>
    </location>
</feature>
<proteinExistence type="predicted"/>
<accession>A0A4Y2M755</accession>
<comment type="caution">
    <text evidence="2">The sequence shown here is derived from an EMBL/GenBank/DDBJ whole genome shotgun (WGS) entry which is preliminary data.</text>
</comment>
<evidence type="ECO:0000256" key="1">
    <source>
        <dbReference type="SAM" id="MobiDB-lite"/>
    </source>
</evidence>
<feature type="compositionally biased region" description="Acidic residues" evidence="1">
    <location>
        <begin position="253"/>
        <end position="268"/>
    </location>
</feature>
<dbReference type="EMBL" id="BGPR01006871">
    <property type="protein sequence ID" value="GBN22499.1"/>
    <property type="molecule type" value="Genomic_DNA"/>
</dbReference>
<gene>
    <name evidence="2" type="ORF">AVEN_13885_1</name>
</gene>
<evidence type="ECO:0000313" key="3">
    <source>
        <dbReference type="Proteomes" id="UP000499080"/>
    </source>
</evidence>
<feature type="compositionally biased region" description="Basic and acidic residues" evidence="1">
    <location>
        <begin position="243"/>
        <end position="252"/>
    </location>
</feature>
<keyword evidence="3" id="KW-1185">Reference proteome</keyword>
<dbReference type="OrthoDB" id="6422073at2759"/>
<reference evidence="2 3" key="1">
    <citation type="journal article" date="2019" name="Sci. Rep.">
        <title>Orb-weaving spider Araneus ventricosus genome elucidates the spidroin gene catalogue.</title>
        <authorList>
            <person name="Kono N."/>
            <person name="Nakamura H."/>
            <person name="Ohtoshi R."/>
            <person name="Moran D.A.P."/>
            <person name="Shinohara A."/>
            <person name="Yoshida Y."/>
            <person name="Fujiwara M."/>
            <person name="Mori M."/>
            <person name="Tomita M."/>
            <person name="Arakawa K."/>
        </authorList>
    </citation>
    <scope>NUCLEOTIDE SEQUENCE [LARGE SCALE GENOMIC DNA]</scope>
</reference>
<feature type="region of interest" description="Disordered" evidence="1">
    <location>
        <begin position="1"/>
        <end position="51"/>
    </location>
</feature>